<dbReference type="EMBL" id="JACHIN010000004">
    <property type="protein sequence ID" value="MBB5078156.1"/>
    <property type="molecule type" value="Genomic_DNA"/>
</dbReference>
<evidence type="ECO:0000256" key="3">
    <source>
        <dbReference type="ARBA" id="ARBA00022475"/>
    </source>
</evidence>
<dbReference type="PROSITE" id="PS50928">
    <property type="entry name" value="ABC_TM1"/>
    <property type="match status" value="1"/>
</dbReference>
<keyword evidence="5 7" id="KW-1133">Transmembrane helix</keyword>
<evidence type="ECO:0000259" key="8">
    <source>
        <dbReference type="PROSITE" id="PS50928"/>
    </source>
</evidence>
<proteinExistence type="inferred from homology"/>
<name>A0A7W8A3Q4_9ACTN</name>
<comment type="similarity">
    <text evidence="7">Belongs to the binding-protein-dependent transport system permease family.</text>
</comment>
<evidence type="ECO:0000313" key="9">
    <source>
        <dbReference type="EMBL" id="MBB5078156.1"/>
    </source>
</evidence>
<dbReference type="GO" id="GO:0055085">
    <property type="term" value="P:transmembrane transport"/>
    <property type="evidence" value="ECO:0007669"/>
    <property type="project" value="InterPro"/>
</dbReference>
<dbReference type="Pfam" id="PF00528">
    <property type="entry name" value="BPD_transp_1"/>
    <property type="match status" value="1"/>
</dbReference>
<sequence length="274" mass="28891">MTARTAPAKPLRVRPSGTARRPWKYRTPLIALADLVVFVALWHVAVVELELVNRVFFPSPGDVAGSLATLISSGELAGHLGTSARSWLIGYGLGAAAGVVTGLATGSLPWANRLLMPLLWSLWATPLIALQPTLTAWLDYGDGPIVVLVFLSTMIPVALNTATGAAQTSPSLIRAARVFGAGRMAVYLKIRLPWAVPYVIGGLRLAVPTSMIGLLVGEMVGSPSGVGSIIVNATARFRTGEAFAAIGVYVVLSVVLVRLLDLAERRAGGWRNHA</sequence>
<evidence type="ECO:0000313" key="10">
    <source>
        <dbReference type="Proteomes" id="UP000568380"/>
    </source>
</evidence>
<dbReference type="GO" id="GO:0005886">
    <property type="term" value="C:plasma membrane"/>
    <property type="evidence" value="ECO:0007669"/>
    <property type="project" value="UniProtKB-SubCell"/>
</dbReference>
<dbReference type="SUPFAM" id="SSF161098">
    <property type="entry name" value="MetI-like"/>
    <property type="match status" value="1"/>
</dbReference>
<protein>
    <submittedName>
        <fullName evidence="9">NitT/TauT family transport system permease protein</fullName>
    </submittedName>
</protein>
<feature type="transmembrane region" description="Helical" evidence="7">
    <location>
        <begin position="242"/>
        <end position="260"/>
    </location>
</feature>
<dbReference type="Gene3D" id="1.10.3720.10">
    <property type="entry name" value="MetI-like"/>
    <property type="match status" value="1"/>
</dbReference>
<dbReference type="RefSeq" id="WP_184962612.1">
    <property type="nucleotide sequence ID" value="NZ_JACHIN010000004.1"/>
</dbReference>
<keyword evidence="6 7" id="KW-0472">Membrane</keyword>
<dbReference type="Proteomes" id="UP000568380">
    <property type="component" value="Unassembled WGS sequence"/>
</dbReference>
<keyword evidence="2 7" id="KW-0813">Transport</keyword>
<dbReference type="InterPro" id="IPR000515">
    <property type="entry name" value="MetI-like"/>
</dbReference>
<dbReference type="AlphaFoldDB" id="A0A7W8A3Q4"/>
<feature type="transmembrane region" description="Helical" evidence="7">
    <location>
        <begin position="29"/>
        <end position="47"/>
    </location>
</feature>
<accession>A0A7W8A3Q4</accession>
<feature type="domain" description="ABC transmembrane type-1" evidence="8">
    <location>
        <begin position="76"/>
        <end position="261"/>
    </location>
</feature>
<gene>
    <name evidence="9" type="ORF">HNR40_003631</name>
</gene>
<evidence type="ECO:0000256" key="1">
    <source>
        <dbReference type="ARBA" id="ARBA00004651"/>
    </source>
</evidence>
<feature type="transmembrane region" description="Helical" evidence="7">
    <location>
        <begin position="88"/>
        <end position="111"/>
    </location>
</feature>
<keyword evidence="3" id="KW-1003">Cell membrane</keyword>
<evidence type="ECO:0000256" key="2">
    <source>
        <dbReference type="ARBA" id="ARBA00022448"/>
    </source>
</evidence>
<dbReference type="PANTHER" id="PTHR30151">
    <property type="entry name" value="ALKANE SULFONATE ABC TRANSPORTER-RELATED, MEMBRANE SUBUNIT"/>
    <property type="match status" value="1"/>
</dbReference>
<organism evidence="9 10">
    <name type="scientific">Nonomuraea endophytica</name>
    <dbReference type="NCBI Taxonomy" id="714136"/>
    <lineage>
        <taxon>Bacteria</taxon>
        <taxon>Bacillati</taxon>
        <taxon>Actinomycetota</taxon>
        <taxon>Actinomycetes</taxon>
        <taxon>Streptosporangiales</taxon>
        <taxon>Streptosporangiaceae</taxon>
        <taxon>Nonomuraea</taxon>
    </lineage>
</organism>
<evidence type="ECO:0000256" key="4">
    <source>
        <dbReference type="ARBA" id="ARBA00022692"/>
    </source>
</evidence>
<dbReference type="InterPro" id="IPR035906">
    <property type="entry name" value="MetI-like_sf"/>
</dbReference>
<keyword evidence="4 7" id="KW-0812">Transmembrane</keyword>
<feature type="transmembrane region" description="Helical" evidence="7">
    <location>
        <begin position="192"/>
        <end position="216"/>
    </location>
</feature>
<feature type="transmembrane region" description="Helical" evidence="7">
    <location>
        <begin position="144"/>
        <end position="166"/>
    </location>
</feature>
<evidence type="ECO:0000256" key="5">
    <source>
        <dbReference type="ARBA" id="ARBA00022989"/>
    </source>
</evidence>
<dbReference type="PANTHER" id="PTHR30151:SF20">
    <property type="entry name" value="ABC TRANSPORTER PERMEASE PROTEIN HI_0355-RELATED"/>
    <property type="match status" value="1"/>
</dbReference>
<evidence type="ECO:0000256" key="7">
    <source>
        <dbReference type="RuleBase" id="RU363032"/>
    </source>
</evidence>
<comment type="subcellular location">
    <subcellularLocation>
        <location evidence="1 7">Cell membrane</location>
        <topology evidence="1 7">Multi-pass membrane protein</topology>
    </subcellularLocation>
</comment>
<feature type="transmembrane region" description="Helical" evidence="7">
    <location>
        <begin position="118"/>
        <end position="138"/>
    </location>
</feature>
<dbReference type="CDD" id="cd06261">
    <property type="entry name" value="TM_PBP2"/>
    <property type="match status" value="1"/>
</dbReference>
<comment type="caution">
    <text evidence="9">The sequence shown here is derived from an EMBL/GenBank/DDBJ whole genome shotgun (WGS) entry which is preliminary data.</text>
</comment>
<reference evidence="9 10" key="1">
    <citation type="submission" date="2020-08" db="EMBL/GenBank/DDBJ databases">
        <title>Genomic Encyclopedia of Type Strains, Phase IV (KMG-IV): sequencing the most valuable type-strain genomes for metagenomic binning, comparative biology and taxonomic classification.</title>
        <authorList>
            <person name="Goeker M."/>
        </authorList>
    </citation>
    <scope>NUCLEOTIDE SEQUENCE [LARGE SCALE GENOMIC DNA]</scope>
    <source>
        <strain evidence="9 10">DSM 45385</strain>
    </source>
</reference>
<keyword evidence="10" id="KW-1185">Reference proteome</keyword>
<evidence type="ECO:0000256" key="6">
    <source>
        <dbReference type="ARBA" id="ARBA00023136"/>
    </source>
</evidence>